<protein>
    <submittedName>
        <fullName evidence="2">Uncharacterized protein</fullName>
    </submittedName>
</protein>
<dbReference type="Proteomes" id="UP000603141">
    <property type="component" value="Unassembled WGS sequence"/>
</dbReference>
<evidence type="ECO:0000313" key="3">
    <source>
        <dbReference type="Proteomes" id="UP000603141"/>
    </source>
</evidence>
<reference evidence="2" key="1">
    <citation type="submission" date="2021-01" db="EMBL/GenBank/DDBJ databases">
        <title>Modified the classification status of verrucomicrobia.</title>
        <authorList>
            <person name="Feng X."/>
        </authorList>
    </citation>
    <scope>NUCLEOTIDE SEQUENCE</scope>
    <source>
        <strain evidence="2">KCTC 22041</strain>
    </source>
</reference>
<dbReference type="RefSeq" id="WP_200274195.1">
    <property type="nucleotide sequence ID" value="NZ_JAENIJ010000086.1"/>
</dbReference>
<feature type="region of interest" description="Disordered" evidence="1">
    <location>
        <begin position="176"/>
        <end position="211"/>
    </location>
</feature>
<name>A0A934SGG4_9BACT</name>
<organism evidence="2 3">
    <name type="scientific">Luteolibacter pohnpeiensis</name>
    <dbReference type="NCBI Taxonomy" id="454153"/>
    <lineage>
        <taxon>Bacteria</taxon>
        <taxon>Pseudomonadati</taxon>
        <taxon>Verrucomicrobiota</taxon>
        <taxon>Verrucomicrobiia</taxon>
        <taxon>Verrucomicrobiales</taxon>
        <taxon>Verrucomicrobiaceae</taxon>
        <taxon>Luteolibacter</taxon>
    </lineage>
</organism>
<dbReference type="AlphaFoldDB" id="A0A934SGG4"/>
<accession>A0A934SGG4</accession>
<evidence type="ECO:0000313" key="2">
    <source>
        <dbReference type="EMBL" id="MBK1884733.1"/>
    </source>
</evidence>
<sequence>MPKESGQIIYKGSTDDALELDRMLGEEVHRGMLRVCVTSLLMTTALFGEIGGTITDCRSRYGEAVESTPQKDKFFPGGLEIGCRYSKGVCVAVSYRLKDYTYVNESLTPTGPRLSANQIEQILRLNSGGSSWDLKAPDAREGKPYGFYETVDGKVRATVTWGGIILEDITWSNEEREKVGGEKLQQTIDQITSEHSTMHSGSHSAKDHSGE</sequence>
<dbReference type="EMBL" id="JAENIJ010000086">
    <property type="protein sequence ID" value="MBK1884733.1"/>
    <property type="molecule type" value="Genomic_DNA"/>
</dbReference>
<feature type="compositionally biased region" description="Polar residues" evidence="1">
    <location>
        <begin position="184"/>
        <end position="203"/>
    </location>
</feature>
<comment type="caution">
    <text evidence="2">The sequence shown here is derived from an EMBL/GenBank/DDBJ whole genome shotgun (WGS) entry which is preliminary data.</text>
</comment>
<gene>
    <name evidence="2" type="ORF">JIN85_20140</name>
</gene>
<evidence type="ECO:0000256" key="1">
    <source>
        <dbReference type="SAM" id="MobiDB-lite"/>
    </source>
</evidence>
<keyword evidence="3" id="KW-1185">Reference proteome</keyword>
<proteinExistence type="predicted"/>